<dbReference type="AlphaFoldDB" id="A0A0D3IEV8"/>
<dbReference type="HOGENOM" id="CLU_585865_0_0_1"/>
<protein>
    <recommendedName>
        <fullName evidence="3">PH domain-containing protein</fullName>
    </recommendedName>
</protein>
<dbReference type="Proteomes" id="UP000013827">
    <property type="component" value="Unassembled WGS sequence"/>
</dbReference>
<evidence type="ECO:0008006" key="3">
    <source>
        <dbReference type="Google" id="ProtNLM"/>
    </source>
</evidence>
<reference evidence="2" key="1">
    <citation type="journal article" date="2013" name="Nature">
        <title>Pan genome of the phytoplankton Emiliania underpins its global distribution.</title>
        <authorList>
            <person name="Read B.A."/>
            <person name="Kegel J."/>
            <person name="Klute M.J."/>
            <person name="Kuo A."/>
            <person name="Lefebvre S.C."/>
            <person name="Maumus F."/>
            <person name="Mayer C."/>
            <person name="Miller J."/>
            <person name="Monier A."/>
            <person name="Salamov A."/>
            <person name="Young J."/>
            <person name="Aguilar M."/>
            <person name="Claverie J.M."/>
            <person name="Frickenhaus S."/>
            <person name="Gonzalez K."/>
            <person name="Herman E.K."/>
            <person name="Lin Y.C."/>
            <person name="Napier J."/>
            <person name="Ogata H."/>
            <person name="Sarno A.F."/>
            <person name="Shmutz J."/>
            <person name="Schroeder D."/>
            <person name="de Vargas C."/>
            <person name="Verret F."/>
            <person name="von Dassow P."/>
            <person name="Valentin K."/>
            <person name="Van de Peer Y."/>
            <person name="Wheeler G."/>
            <person name="Dacks J.B."/>
            <person name="Delwiche C.F."/>
            <person name="Dyhrman S.T."/>
            <person name="Glockner G."/>
            <person name="John U."/>
            <person name="Richards T."/>
            <person name="Worden A.Z."/>
            <person name="Zhang X."/>
            <person name="Grigoriev I.V."/>
            <person name="Allen A.E."/>
            <person name="Bidle K."/>
            <person name="Borodovsky M."/>
            <person name="Bowler C."/>
            <person name="Brownlee C."/>
            <person name="Cock J.M."/>
            <person name="Elias M."/>
            <person name="Gladyshev V.N."/>
            <person name="Groth M."/>
            <person name="Guda C."/>
            <person name="Hadaegh A."/>
            <person name="Iglesias-Rodriguez M.D."/>
            <person name="Jenkins J."/>
            <person name="Jones B.M."/>
            <person name="Lawson T."/>
            <person name="Leese F."/>
            <person name="Lindquist E."/>
            <person name="Lobanov A."/>
            <person name="Lomsadze A."/>
            <person name="Malik S.B."/>
            <person name="Marsh M.E."/>
            <person name="Mackinder L."/>
            <person name="Mock T."/>
            <person name="Mueller-Roeber B."/>
            <person name="Pagarete A."/>
            <person name="Parker M."/>
            <person name="Probert I."/>
            <person name="Quesneville H."/>
            <person name="Raines C."/>
            <person name="Rensing S.A."/>
            <person name="Riano-Pachon D.M."/>
            <person name="Richier S."/>
            <person name="Rokitta S."/>
            <person name="Shiraiwa Y."/>
            <person name="Soanes D.M."/>
            <person name="van der Giezen M."/>
            <person name="Wahlund T.M."/>
            <person name="Williams B."/>
            <person name="Wilson W."/>
            <person name="Wolfe G."/>
            <person name="Wurch L.L."/>
        </authorList>
    </citation>
    <scope>NUCLEOTIDE SEQUENCE</scope>
</reference>
<dbReference type="Gene3D" id="2.30.29.30">
    <property type="entry name" value="Pleckstrin-homology domain (PH domain)/Phosphotyrosine-binding domain (PTB)"/>
    <property type="match status" value="1"/>
</dbReference>
<evidence type="ECO:0000313" key="1">
    <source>
        <dbReference type="EnsemblProtists" id="EOD09793"/>
    </source>
</evidence>
<dbReference type="InterPro" id="IPR011993">
    <property type="entry name" value="PH-like_dom_sf"/>
</dbReference>
<keyword evidence="2" id="KW-1185">Reference proteome</keyword>
<dbReference type="STRING" id="2903.R1BIW7"/>
<organism evidence="1 2">
    <name type="scientific">Emiliania huxleyi (strain CCMP1516)</name>
    <dbReference type="NCBI Taxonomy" id="280463"/>
    <lineage>
        <taxon>Eukaryota</taxon>
        <taxon>Haptista</taxon>
        <taxon>Haptophyta</taxon>
        <taxon>Prymnesiophyceae</taxon>
        <taxon>Isochrysidales</taxon>
        <taxon>Noelaerhabdaceae</taxon>
        <taxon>Emiliania</taxon>
    </lineage>
</organism>
<proteinExistence type="predicted"/>
<dbReference type="KEGG" id="ehx:EMIHUDRAFT_465365"/>
<dbReference type="Gene3D" id="3.40.50.2000">
    <property type="entry name" value="Glycogen Phosphorylase B"/>
    <property type="match status" value="1"/>
</dbReference>
<evidence type="ECO:0000313" key="2">
    <source>
        <dbReference type="Proteomes" id="UP000013827"/>
    </source>
</evidence>
<name>A0A0D3IEV8_EMIH1</name>
<sequence>MDGNAGKVGLLKTTGFFGSKRFCVLSDHNFVAYESDACKTVKLSVSVCGAKVSSADDKLTIVPEGRGLINLKAPSARDAQAWAAKIAEAALLPSAASTPPQPEATVPASNASEVGAERRHLRFGLWVALGFIPVLRPRVSSLYLLQTRCPDSFLAQLPADEAHAYLSAQVADHDRSASETAGSIVIEHGNPCLMRQFPLRPLHVVARLMSEGMLPLDQLRCAEAADEIWVPTQWHRDLFEAQGLPPARLSVVPEFVDTQLFRPRAAAAARRRGRRGGATFLSVFKWERRKGWDVLLEAYWREFRRSEGTLLRLRTYKPAWEPGPEDIVEWLRSFARQRLGSSPGALARVEVVEELSREGLAEEYRGADAFVLASRGERRRGVENSFPIRIAGTDGNRQAEPDGDHLRQQMRRVATDSALAEAVGARARADVVERFSARRVGDVVVERLAAAVAAKQPRRGLGEKLEL</sequence>
<dbReference type="PANTHER" id="PTHR46656:SF3">
    <property type="entry name" value="PUTATIVE-RELATED"/>
    <property type="match status" value="1"/>
</dbReference>
<dbReference type="eggNOG" id="ENOG502QQT3">
    <property type="taxonomic scope" value="Eukaryota"/>
</dbReference>
<dbReference type="PANTHER" id="PTHR46656">
    <property type="entry name" value="PUTATIVE-RELATED"/>
    <property type="match status" value="1"/>
</dbReference>
<dbReference type="EnsemblProtists" id="EOD09793">
    <property type="protein sequence ID" value="EOD09793"/>
    <property type="gene ID" value="EMIHUDRAFT_465365"/>
</dbReference>
<dbReference type="SUPFAM" id="SSF53756">
    <property type="entry name" value="UDP-Glycosyltransferase/glycogen phosphorylase"/>
    <property type="match status" value="1"/>
</dbReference>
<accession>A0A0D3IEV8</accession>
<reference evidence="1" key="2">
    <citation type="submission" date="2024-10" db="UniProtKB">
        <authorList>
            <consortium name="EnsemblProtists"/>
        </authorList>
    </citation>
    <scope>IDENTIFICATION</scope>
</reference>
<dbReference type="SUPFAM" id="SSF50729">
    <property type="entry name" value="PH domain-like"/>
    <property type="match status" value="1"/>
</dbReference>
<dbReference type="PaxDb" id="2903-EOD09793"/>
<dbReference type="RefSeq" id="XP_005762222.1">
    <property type="nucleotide sequence ID" value="XM_005762165.1"/>
</dbReference>
<dbReference type="GeneID" id="17255913"/>